<evidence type="ECO:0000256" key="3">
    <source>
        <dbReference type="ARBA" id="ARBA00023136"/>
    </source>
</evidence>
<comment type="caution">
    <text evidence="7">The sequence shown here is derived from an EMBL/GenBank/DDBJ whole genome shotgun (WGS) entry which is preliminary data.</text>
</comment>
<dbReference type="Pfam" id="PF03717">
    <property type="entry name" value="PBP_dimer"/>
    <property type="match status" value="1"/>
</dbReference>
<dbReference type="InterPro" id="IPR036138">
    <property type="entry name" value="PBP_dimer_sf"/>
</dbReference>
<dbReference type="Gene3D" id="3.40.710.10">
    <property type="entry name" value="DD-peptidase/beta-lactamase superfamily"/>
    <property type="match status" value="1"/>
</dbReference>
<keyword evidence="8" id="KW-1185">Reference proteome</keyword>
<keyword evidence="2" id="KW-0378">Hydrolase</keyword>
<dbReference type="Pfam" id="PF00905">
    <property type="entry name" value="Transpeptidase"/>
    <property type="match status" value="1"/>
</dbReference>
<dbReference type="GO" id="GO:0008658">
    <property type="term" value="F:penicillin binding"/>
    <property type="evidence" value="ECO:0007669"/>
    <property type="project" value="InterPro"/>
</dbReference>
<keyword evidence="2" id="KW-0121">Carboxypeptidase</keyword>
<proteinExistence type="predicted"/>
<organism evidence="7 8">
    <name type="scientific">Holospora obtusa F1</name>
    <dbReference type="NCBI Taxonomy" id="1399147"/>
    <lineage>
        <taxon>Bacteria</taxon>
        <taxon>Pseudomonadati</taxon>
        <taxon>Pseudomonadota</taxon>
        <taxon>Alphaproteobacteria</taxon>
        <taxon>Holosporales</taxon>
        <taxon>Holosporaceae</taxon>
        <taxon>Holospora</taxon>
    </lineage>
</organism>
<dbReference type="InterPro" id="IPR012338">
    <property type="entry name" value="Beta-lactam/transpept-like"/>
</dbReference>
<evidence type="ECO:0000256" key="1">
    <source>
        <dbReference type="ARBA" id="ARBA00004370"/>
    </source>
</evidence>
<feature type="domain" description="Penicillin-binding protein transpeptidase" evidence="5">
    <location>
        <begin position="223"/>
        <end position="519"/>
    </location>
</feature>
<evidence type="ECO:0000259" key="6">
    <source>
        <dbReference type="Pfam" id="PF03717"/>
    </source>
</evidence>
<dbReference type="InterPro" id="IPR001460">
    <property type="entry name" value="PCN-bd_Tpept"/>
</dbReference>
<feature type="transmembrane region" description="Helical" evidence="4">
    <location>
        <begin position="20"/>
        <end position="40"/>
    </location>
</feature>
<dbReference type="PANTHER" id="PTHR30627:SF1">
    <property type="entry name" value="PEPTIDOGLYCAN D,D-TRANSPEPTIDASE FTSI"/>
    <property type="match status" value="1"/>
</dbReference>
<dbReference type="SUPFAM" id="SSF56519">
    <property type="entry name" value="Penicillin binding protein dimerisation domain"/>
    <property type="match status" value="1"/>
</dbReference>
<sequence>MFHDFIFYGRDTITLVQNRLVWFIRASGFGMSILVLRLCWVSIAHRSKPQLSLEQSMERRVLLDSQGKILAHSLPSFALAANPKKIMNLKEAVRELHSILPFLSKKKLEQRLSSKKSFVWICRQLSPKMRLKILSLGIEGLELFKTQKRVYPYENLFSHVLGSVDTDQQGISGIEKGCNKIISDQERKKIPIYLSLDTRLQYVLRKEILSCIKAFQAQGGNGILANIHTGEILAMVSLPDFNSNVKQKDPGSNAMNRNTSGVYEFGSILKIHNLALFLEEKKGNLDSVFDATHPIAIGRFLVKDFKGKCRPLTVREGFLYSSNIVNGKMALEVGEKAQQSFFSKLSFFNPIKLELSEYAIPIIPKNWSKARSITAGYGYGFSVTPLHIVQSLQILLNNGKRVPLTLLRRHNKICESPSIFKSRELSKTLSEVMEMAVNTGQAQKVKTNYCKVGAKTGTANILINGRYREHQNLTSCVAVFPMPAPCYVLLITIDRPKGNASTHYYHTAGWIVAPVVRSIIEKISGFLGIIQLSDRTKNFNKAK</sequence>
<dbReference type="AlphaFoldDB" id="W6TG63"/>
<dbReference type="InterPro" id="IPR005311">
    <property type="entry name" value="PBP_dimer"/>
</dbReference>
<keyword evidence="4" id="KW-1133">Transmembrane helix</keyword>
<evidence type="ECO:0000259" key="5">
    <source>
        <dbReference type="Pfam" id="PF00905"/>
    </source>
</evidence>
<dbReference type="Gene3D" id="3.90.1310.10">
    <property type="entry name" value="Penicillin-binding protein 2a (Domain 2)"/>
    <property type="match status" value="1"/>
</dbReference>
<evidence type="ECO:0000313" key="7">
    <source>
        <dbReference type="EMBL" id="ETZ06810.1"/>
    </source>
</evidence>
<reference evidence="7 8" key="1">
    <citation type="journal article" date="2014" name="FEMS Microbiol. Lett.">
        <title>Draft genome sequences of three Holospora species (Holospora obtusa, Holospora undulata, and Holospora elegans), endonuclear symbiotic bacteria of the ciliate Paramecium caudatum.</title>
        <authorList>
            <person name="Dohra H."/>
            <person name="Tanaka K."/>
            <person name="Suzuki T."/>
            <person name="Fujishima M."/>
            <person name="Suzuki H."/>
        </authorList>
    </citation>
    <scope>NUCLEOTIDE SEQUENCE [LARGE SCALE GENOMIC DNA]</scope>
    <source>
        <strain evidence="7 8">F1</strain>
    </source>
</reference>
<dbReference type="RefSeq" id="WP_021828023.1">
    <property type="nucleotide sequence ID" value="NZ_AWTR02000084.1"/>
</dbReference>
<feature type="domain" description="Penicillin-binding protein dimerisation" evidence="6">
    <location>
        <begin position="60"/>
        <end position="167"/>
    </location>
</feature>
<dbReference type="GO" id="GO:0071555">
    <property type="term" value="P:cell wall organization"/>
    <property type="evidence" value="ECO:0007669"/>
    <property type="project" value="TreeGrafter"/>
</dbReference>
<evidence type="ECO:0000256" key="2">
    <source>
        <dbReference type="ARBA" id="ARBA00022645"/>
    </source>
</evidence>
<gene>
    <name evidence="7" type="ORF">P618_201027</name>
</gene>
<dbReference type="InterPro" id="IPR050515">
    <property type="entry name" value="Beta-lactam/transpept"/>
</dbReference>
<accession>W6TG63</accession>
<keyword evidence="2" id="KW-0645">Protease</keyword>
<evidence type="ECO:0000313" key="8">
    <source>
        <dbReference type="Proteomes" id="UP000019112"/>
    </source>
</evidence>
<name>W6TG63_HOLOB</name>
<evidence type="ECO:0000256" key="4">
    <source>
        <dbReference type="SAM" id="Phobius"/>
    </source>
</evidence>
<dbReference type="GO" id="GO:0005886">
    <property type="term" value="C:plasma membrane"/>
    <property type="evidence" value="ECO:0007669"/>
    <property type="project" value="TreeGrafter"/>
</dbReference>
<dbReference type="EMBL" id="AWTR02000084">
    <property type="protein sequence ID" value="ETZ06810.1"/>
    <property type="molecule type" value="Genomic_DNA"/>
</dbReference>
<keyword evidence="3 4" id="KW-0472">Membrane</keyword>
<comment type="subcellular location">
    <subcellularLocation>
        <location evidence="1">Membrane</location>
    </subcellularLocation>
</comment>
<dbReference type="PANTHER" id="PTHR30627">
    <property type="entry name" value="PEPTIDOGLYCAN D,D-TRANSPEPTIDASE"/>
    <property type="match status" value="1"/>
</dbReference>
<dbReference type="Gene3D" id="3.30.450.330">
    <property type="match status" value="1"/>
</dbReference>
<protein>
    <submittedName>
        <fullName evidence="7">Peptidoglycan synthase FtsI</fullName>
    </submittedName>
</protein>
<dbReference type="OrthoDB" id="9789078at2"/>
<keyword evidence="4" id="KW-0812">Transmembrane</keyword>
<dbReference type="STRING" id="1399147.P618_201027"/>
<dbReference type="SUPFAM" id="SSF56601">
    <property type="entry name" value="beta-lactamase/transpeptidase-like"/>
    <property type="match status" value="1"/>
</dbReference>
<dbReference type="GO" id="GO:0004180">
    <property type="term" value="F:carboxypeptidase activity"/>
    <property type="evidence" value="ECO:0007669"/>
    <property type="project" value="UniProtKB-KW"/>
</dbReference>
<dbReference type="Proteomes" id="UP000019112">
    <property type="component" value="Unassembled WGS sequence"/>
</dbReference>
<dbReference type="eggNOG" id="COG0768">
    <property type="taxonomic scope" value="Bacteria"/>
</dbReference>